<keyword evidence="3" id="KW-1185">Reference proteome</keyword>
<name>A0A135LNK9_PENPA</name>
<protein>
    <submittedName>
        <fullName evidence="2">Uncharacterized protein</fullName>
    </submittedName>
</protein>
<feature type="region of interest" description="Disordered" evidence="1">
    <location>
        <begin position="205"/>
        <end position="338"/>
    </location>
</feature>
<dbReference type="RefSeq" id="XP_040649081.1">
    <property type="nucleotide sequence ID" value="XM_040794750.1"/>
</dbReference>
<accession>A0A135LNK9</accession>
<comment type="caution">
    <text evidence="2">The sequence shown here is derived from an EMBL/GenBank/DDBJ whole genome shotgun (WGS) entry which is preliminary data.</text>
</comment>
<feature type="compositionally biased region" description="Basic residues" evidence="1">
    <location>
        <begin position="247"/>
        <end position="256"/>
    </location>
</feature>
<proteinExistence type="predicted"/>
<dbReference type="GeneID" id="63710050"/>
<organism evidence="2 3">
    <name type="scientific">Penicillium patulum</name>
    <name type="common">Penicillium griseofulvum</name>
    <dbReference type="NCBI Taxonomy" id="5078"/>
    <lineage>
        <taxon>Eukaryota</taxon>
        <taxon>Fungi</taxon>
        <taxon>Dikarya</taxon>
        <taxon>Ascomycota</taxon>
        <taxon>Pezizomycotina</taxon>
        <taxon>Eurotiomycetes</taxon>
        <taxon>Eurotiomycetidae</taxon>
        <taxon>Eurotiales</taxon>
        <taxon>Aspergillaceae</taxon>
        <taxon>Penicillium</taxon>
    </lineage>
</organism>
<gene>
    <name evidence="2" type="ORF">PGRI_070360</name>
</gene>
<dbReference type="InterPro" id="IPR022190">
    <property type="entry name" value="DUF3716"/>
</dbReference>
<evidence type="ECO:0000313" key="2">
    <source>
        <dbReference type="EMBL" id="KXG50545.1"/>
    </source>
</evidence>
<evidence type="ECO:0000256" key="1">
    <source>
        <dbReference type="SAM" id="MobiDB-lite"/>
    </source>
</evidence>
<evidence type="ECO:0000313" key="3">
    <source>
        <dbReference type="Proteomes" id="UP000070168"/>
    </source>
</evidence>
<reference evidence="2 3" key="1">
    <citation type="journal article" date="2016" name="BMC Genomics">
        <title>Genome sequencing and secondary metabolism of the postharvest pathogen Penicillium griseofulvum.</title>
        <authorList>
            <person name="Banani H."/>
            <person name="Marcet-Houben M."/>
            <person name="Ballester A.R."/>
            <person name="Abbruscato P."/>
            <person name="Gonzalez-Candelas L."/>
            <person name="Gabaldon T."/>
            <person name="Spadaro D."/>
        </authorList>
    </citation>
    <scope>NUCLEOTIDE SEQUENCE [LARGE SCALE GENOMIC DNA]</scope>
    <source>
        <strain evidence="2 3">PG3</strain>
    </source>
</reference>
<dbReference type="OMA" id="WYNSPLE"/>
<dbReference type="AlphaFoldDB" id="A0A135LNK9"/>
<dbReference type="Proteomes" id="UP000070168">
    <property type="component" value="Unassembled WGS sequence"/>
</dbReference>
<dbReference type="Pfam" id="PF12511">
    <property type="entry name" value="DUF3716"/>
    <property type="match status" value="1"/>
</dbReference>
<feature type="region of interest" description="Disordered" evidence="1">
    <location>
        <begin position="1"/>
        <end position="47"/>
    </location>
</feature>
<dbReference type="EMBL" id="LHQR01000046">
    <property type="protein sequence ID" value="KXG50545.1"/>
    <property type="molecule type" value="Genomic_DNA"/>
</dbReference>
<dbReference type="OrthoDB" id="4368526at2759"/>
<sequence length="416" mass="46195">MPRYYYSEPSETDSDYHDDIPYRENMTVSKRAKRTKPPEPDPGPSVRVRTSTELEAAIQSQIEDPSISGLDTTGLPILRNFLTMFEKKFRDLHPERAELDWRNGVRRPARSAVARRSAQGQLCGVQAPPGQKCTNCAEAKGTFDNCRIVFVEDKVQWMWSCAKCAFVGGNHKCSFRPNLSSKVPSWVVEAVTKRQPGNELLKTYYGRKPAAATPETAKSTSRKRPTAMTQSSPEQIGIDQASLHSPAIKRAKRIPLRRNTVSKSTPVAPKGIDKENPAKRRKSDVGPSKASVPDTAKRRRSEVAPARTSEGATTDTAKQPGVAPTKANEGAAKDAPKLKNGGLPFNMAWYNSPLEKPEVYRMKDKSYALDTYNDLADILARITEDQSRMKAALVRKGFLPKSDDEESEEENVFALV</sequence>